<organism evidence="9 10">
    <name type="scientific">Dimargaris cristalligena</name>
    <dbReference type="NCBI Taxonomy" id="215637"/>
    <lineage>
        <taxon>Eukaryota</taxon>
        <taxon>Fungi</taxon>
        <taxon>Fungi incertae sedis</taxon>
        <taxon>Zoopagomycota</taxon>
        <taxon>Kickxellomycotina</taxon>
        <taxon>Dimargaritomycetes</taxon>
        <taxon>Dimargaritales</taxon>
        <taxon>Dimargaritaceae</taxon>
        <taxon>Dimargaris</taxon>
    </lineage>
</organism>
<keyword evidence="10" id="KW-1185">Reference proteome</keyword>
<dbReference type="GO" id="GO:0046872">
    <property type="term" value="F:metal ion binding"/>
    <property type="evidence" value="ECO:0007669"/>
    <property type="project" value="UniProtKB-KW"/>
</dbReference>
<comment type="similarity">
    <text evidence="2">Belongs to the ADIPOR family.</text>
</comment>
<evidence type="ECO:0000313" key="10">
    <source>
        <dbReference type="Proteomes" id="UP000268162"/>
    </source>
</evidence>
<name>A0A4P9ZZV7_9FUNG</name>
<dbReference type="STRING" id="215637.A0A4P9ZZV7"/>
<keyword evidence="6" id="KW-0862">Zinc</keyword>
<dbReference type="AlphaFoldDB" id="A0A4P9ZZV7"/>
<proteinExistence type="inferred from homology"/>
<gene>
    <name evidence="9" type="ORF">BJ085DRAFT_36447</name>
</gene>
<keyword evidence="9" id="KW-0675">Receptor</keyword>
<dbReference type="InterPro" id="IPR004254">
    <property type="entry name" value="AdipoR/HlyIII-related"/>
</dbReference>
<dbReference type="EMBL" id="ML002361">
    <property type="protein sequence ID" value="RKP38502.1"/>
    <property type="molecule type" value="Genomic_DNA"/>
</dbReference>
<dbReference type="GO" id="GO:0038023">
    <property type="term" value="F:signaling receptor activity"/>
    <property type="evidence" value="ECO:0007669"/>
    <property type="project" value="TreeGrafter"/>
</dbReference>
<feature type="binding site" evidence="6">
    <location>
        <position position="153"/>
    </location>
    <ligand>
        <name>Zn(2+)</name>
        <dbReference type="ChEBI" id="CHEBI:29105"/>
    </ligand>
</feature>
<feature type="transmembrane region" description="Helical" evidence="8">
    <location>
        <begin position="228"/>
        <end position="253"/>
    </location>
</feature>
<evidence type="ECO:0000256" key="4">
    <source>
        <dbReference type="ARBA" id="ARBA00022989"/>
    </source>
</evidence>
<dbReference type="GO" id="GO:0016020">
    <property type="term" value="C:membrane"/>
    <property type="evidence" value="ECO:0007669"/>
    <property type="project" value="UniProtKB-SubCell"/>
</dbReference>
<dbReference type="OrthoDB" id="529367at2759"/>
<keyword evidence="6" id="KW-0479">Metal-binding</keyword>
<keyword evidence="5 8" id="KW-0472">Membrane</keyword>
<evidence type="ECO:0000256" key="2">
    <source>
        <dbReference type="ARBA" id="ARBA00007018"/>
    </source>
</evidence>
<feature type="binding site" evidence="6">
    <location>
        <position position="303"/>
    </location>
    <ligand>
        <name>Zn(2+)</name>
        <dbReference type="ChEBI" id="CHEBI:29105"/>
    </ligand>
</feature>
<protein>
    <submittedName>
        <fullName evidence="9">Adiponectin receptor protein</fullName>
    </submittedName>
</protein>
<evidence type="ECO:0000256" key="3">
    <source>
        <dbReference type="ARBA" id="ARBA00022692"/>
    </source>
</evidence>
<sequence length="334" mass="37370">MPSATLRQRQAKSAPHLGLPAENSGSKLTTGTTTDPHTYTAQNLASALKVTAHRLLHFEELPAWMQDNMYILTGYRPPLQSYKQCFRSLFYLHNETGNVYSHLLGALLFLGFGGLAAGFMVQHQSTVQWLDVMVMFIFIAGAVACLSLSTTFHLVSCHSHSVSRQWNKCDYLGIVFLIVGSFFPPIYYAFYCHPNWLIFYLTSTSALGGMTAYFSVSKRFEGGKYRWARTMLFIGMGLSGAVPLMHGLTIYGLEVALKSFSLAWILGMALFYIVGALIYAGRVPERWSPGRFDFWLHSHQIFHLFVVAAAILHYIGVVKAFSYHHTAGPLCQLP</sequence>
<evidence type="ECO:0000256" key="6">
    <source>
        <dbReference type="PIRSR" id="PIRSR604254-1"/>
    </source>
</evidence>
<dbReference type="Pfam" id="PF03006">
    <property type="entry name" value="HlyIII"/>
    <property type="match status" value="1"/>
</dbReference>
<feature type="transmembrane region" description="Helical" evidence="8">
    <location>
        <begin position="169"/>
        <end position="190"/>
    </location>
</feature>
<feature type="region of interest" description="Disordered" evidence="7">
    <location>
        <begin position="1"/>
        <end position="35"/>
    </location>
</feature>
<evidence type="ECO:0000313" key="9">
    <source>
        <dbReference type="EMBL" id="RKP38502.1"/>
    </source>
</evidence>
<accession>A0A4P9ZZV7</accession>
<evidence type="ECO:0000256" key="7">
    <source>
        <dbReference type="SAM" id="MobiDB-lite"/>
    </source>
</evidence>
<keyword evidence="4 8" id="KW-1133">Transmembrane helix</keyword>
<dbReference type="PANTHER" id="PTHR20855">
    <property type="entry name" value="ADIPOR/PROGESTIN RECEPTOR-RELATED"/>
    <property type="match status" value="1"/>
</dbReference>
<reference evidence="10" key="1">
    <citation type="journal article" date="2018" name="Nat. Microbiol.">
        <title>Leveraging single-cell genomics to expand the fungal tree of life.</title>
        <authorList>
            <person name="Ahrendt S.R."/>
            <person name="Quandt C.A."/>
            <person name="Ciobanu D."/>
            <person name="Clum A."/>
            <person name="Salamov A."/>
            <person name="Andreopoulos B."/>
            <person name="Cheng J.F."/>
            <person name="Woyke T."/>
            <person name="Pelin A."/>
            <person name="Henrissat B."/>
            <person name="Reynolds N.K."/>
            <person name="Benny G.L."/>
            <person name="Smith M.E."/>
            <person name="James T.Y."/>
            <person name="Grigoriev I.V."/>
        </authorList>
    </citation>
    <scope>NUCLEOTIDE SEQUENCE [LARGE SCALE GENOMIC DNA]</scope>
    <source>
        <strain evidence="10">RSA 468</strain>
    </source>
</reference>
<feature type="transmembrane region" description="Helical" evidence="8">
    <location>
        <begin position="133"/>
        <end position="157"/>
    </location>
</feature>
<evidence type="ECO:0000256" key="1">
    <source>
        <dbReference type="ARBA" id="ARBA00004141"/>
    </source>
</evidence>
<feature type="transmembrane region" description="Helical" evidence="8">
    <location>
        <begin position="259"/>
        <end position="280"/>
    </location>
</feature>
<dbReference type="GO" id="GO:0006882">
    <property type="term" value="P:intracellular zinc ion homeostasis"/>
    <property type="evidence" value="ECO:0007669"/>
    <property type="project" value="TreeGrafter"/>
</dbReference>
<feature type="transmembrane region" description="Helical" evidence="8">
    <location>
        <begin position="196"/>
        <end position="216"/>
    </location>
</feature>
<evidence type="ECO:0000256" key="8">
    <source>
        <dbReference type="SAM" id="Phobius"/>
    </source>
</evidence>
<dbReference type="Proteomes" id="UP000268162">
    <property type="component" value="Unassembled WGS sequence"/>
</dbReference>
<feature type="binding site" evidence="6">
    <location>
        <position position="299"/>
    </location>
    <ligand>
        <name>Zn(2+)</name>
        <dbReference type="ChEBI" id="CHEBI:29105"/>
    </ligand>
</feature>
<dbReference type="PANTHER" id="PTHR20855:SF52">
    <property type="entry name" value="ADIPONECTIN RECEPTOR PROTEIN"/>
    <property type="match status" value="1"/>
</dbReference>
<keyword evidence="3 8" id="KW-0812">Transmembrane</keyword>
<comment type="subcellular location">
    <subcellularLocation>
        <location evidence="1">Membrane</location>
        <topology evidence="1">Multi-pass membrane protein</topology>
    </subcellularLocation>
</comment>
<evidence type="ECO:0000256" key="5">
    <source>
        <dbReference type="ARBA" id="ARBA00023136"/>
    </source>
</evidence>
<feature type="transmembrane region" description="Helical" evidence="8">
    <location>
        <begin position="301"/>
        <end position="321"/>
    </location>
</feature>
<feature type="transmembrane region" description="Helical" evidence="8">
    <location>
        <begin position="99"/>
        <end position="121"/>
    </location>
</feature>